<dbReference type="EC" id="4.1.1.39" evidence="4"/>
<evidence type="ECO:0000256" key="4">
    <source>
        <dbReference type="ARBA" id="ARBA00012287"/>
    </source>
</evidence>
<dbReference type="InterPro" id="IPR017443">
    <property type="entry name" value="RuBisCO_lsu_fd_N"/>
</dbReference>
<dbReference type="InterPro" id="IPR036422">
    <property type="entry name" value="RuBisCO_lsu_N_sf"/>
</dbReference>
<evidence type="ECO:0000256" key="3">
    <source>
        <dbReference type="ARBA" id="ARBA00006204"/>
    </source>
</evidence>
<evidence type="ECO:0000256" key="2">
    <source>
        <dbReference type="ARBA" id="ARBA00004229"/>
    </source>
</evidence>
<evidence type="ECO:0000256" key="15">
    <source>
        <dbReference type="ARBA" id="ARBA00023239"/>
    </source>
</evidence>
<dbReference type="PANTHER" id="PTHR42704">
    <property type="entry name" value="RIBULOSE BISPHOSPHATE CARBOXYLASE"/>
    <property type="match status" value="1"/>
</dbReference>
<evidence type="ECO:0000256" key="13">
    <source>
        <dbReference type="ARBA" id="ARBA00023033"/>
    </source>
</evidence>
<evidence type="ECO:0000256" key="6">
    <source>
        <dbReference type="ARBA" id="ARBA00022528"/>
    </source>
</evidence>
<protein>
    <recommendedName>
        <fullName evidence="5">Ribulose bisphosphate carboxylase large chain</fullName>
        <ecNumber evidence="4">4.1.1.39</ecNumber>
    </recommendedName>
</protein>
<keyword evidence="6" id="KW-0150">Chloroplast</keyword>
<comment type="subcellular location">
    <subcellularLocation>
        <location evidence="2">Plastid</location>
        <location evidence="2">Chloroplast</location>
    </subcellularLocation>
</comment>
<accession>A0A5D2UK85</accession>
<evidence type="ECO:0000313" key="22">
    <source>
        <dbReference type="Proteomes" id="UP000323597"/>
    </source>
</evidence>
<dbReference type="InterPro" id="IPR000685">
    <property type="entry name" value="RuBisCO_lsu_C"/>
</dbReference>
<evidence type="ECO:0000259" key="19">
    <source>
        <dbReference type="Pfam" id="PF00016"/>
    </source>
</evidence>
<dbReference type="PANTHER" id="PTHR42704:SF15">
    <property type="entry name" value="RIBULOSE BISPHOSPHATE CARBOXYLASE LARGE CHAIN"/>
    <property type="match status" value="1"/>
</dbReference>
<comment type="similarity">
    <text evidence="3">Belongs to the RuBisCO large chain family. Type I subfamily.</text>
</comment>
<feature type="domain" description="Ribulose bisphosphate carboxylase large subunit C-terminal" evidence="19">
    <location>
        <begin position="80"/>
        <end position="137"/>
    </location>
</feature>
<gene>
    <name evidence="21" type="ORF">E1A91_D06G114500v1</name>
</gene>
<dbReference type="GO" id="GO:0009507">
    <property type="term" value="C:chloroplast"/>
    <property type="evidence" value="ECO:0007669"/>
    <property type="project" value="UniProtKB-SubCell"/>
</dbReference>
<dbReference type="Proteomes" id="UP000323597">
    <property type="component" value="Chromosome D06"/>
</dbReference>
<evidence type="ECO:0000256" key="8">
    <source>
        <dbReference type="ARBA" id="ARBA00022567"/>
    </source>
</evidence>
<dbReference type="Pfam" id="PF00016">
    <property type="entry name" value="RuBisCO_large"/>
    <property type="match status" value="1"/>
</dbReference>
<dbReference type="EMBL" id="CM017654">
    <property type="protein sequence ID" value="TYI76980.1"/>
    <property type="molecule type" value="Genomic_DNA"/>
</dbReference>
<evidence type="ECO:0000256" key="18">
    <source>
        <dbReference type="ARBA" id="ARBA00049469"/>
    </source>
</evidence>
<comment type="cofactor">
    <cofactor evidence="1">
        <name>Mg(2+)</name>
        <dbReference type="ChEBI" id="CHEBI:18420"/>
    </cofactor>
</comment>
<feature type="domain" description="Ribulose bisphosphate carboxylase large subunit ferrodoxin-like N-terminal" evidence="20">
    <location>
        <begin position="3"/>
        <end position="64"/>
    </location>
</feature>
<dbReference type="SUPFAM" id="SSF51649">
    <property type="entry name" value="RuBisCo, C-terminal domain"/>
    <property type="match status" value="1"/>
</dbReference>
<dbReference type="SUPFAM" id="SSF54966">
    <property type="entry name" value="RuBisCO, large subunit, small (N-terminal) domain"/>
    <property type="match status" value="1"/>
</dbReference>
<keyword evidence="13" id="KW-0503">Monooxygenase</keyword>
<dbReference type="GO" id="GO:0000287">
    <property type="term" value="F:magnesium ion binding"/>
    <property type="evidence" value="ECO:0007669"/>
    <property type="project" value="InterPro"/>
</dbReference>
<proteinExistence type="inferred from homology"/>
<evidence type="ECO:0000259" key="20">
    <source>
        <dbReference type="Pfam" id="PF02788"/>
    </source>
</evidence>
<sequence length="151" mass="17321">LKCYKGRCYHIEPILGEEDQYICYEAYCLDLFEECSVTNMFTSIVGNVFGFKALRALRLEDLRILTTYIKTFQGPPHGIQNYGRAVYECLCGGLDFTKDDEDRFLFCTEAIYKSQAETGEIKGHYLNATAGTCEKKIKMIKRVMCTKTNDL</sequence>
<dbReference type="InterPro" id="IPR033966">
    <property type="entry name" value="RuBisCO"/>
</dbReference>
<reference evidence="21 22" key="1">
    <citation type="submission" date="2019-07" db="EMBL/GenBank/DDBJ databases">
        <title>WGS assembly of Gossypium mustelinum.</title>
        <authorList>
            <person name="Chen Z.J."/>
            <person name="Sreedasyam A."/>
            <person name="Ando A."/>
            <person name="Song Q."/>
            <person name="De L."/>
            <person name="Hulse-Kemp A."/>
            <person name="Ding M."/>
            <person name="Ye W."/>
            <person name="Kirkbride R."/>
            <person name="Jenkins J."/>
            <person name="Plott C."/>
            <person name="Lovell J."/>
            <person name="Lin Y.-M."/>
            <person name="Vaughn R."/>
            <person name="Liu B."/>
            <person name="Li W."/>
            <person name="Simpson S."/>
            <person name="Scheffler B."/>
            <person name="Saski C."/>
            <person name="Grover C."/>
            <person name="Hu G."/>
            <person name="Conover J."/>
            <person name="Carlson J."/>
            <person name="Shu S."/>
            <person name="Boston L."/>
            <person name="Williams M."/>
            <person name="Peterson D."/>
            <person name="Mcgee K."/>
            <person name="Jones D."/>
            <person name="Wendel J."/>
            <person name="Stelly D."/>
            <person name="Grimwood J."/>
            <person name="Schmutz J."/>
        </authorList>
    </citation>
    <scope>NUCLEOTIDE SEQUENCE [LARGE SCALE GENOMIC DNA]</scope>
    <source>
        <strain evidence="21">1408120.09</strain>
    </source>
</reference>
<keyword evidence="12" id="KW-0560">Oxidoreductase</keyword>
<keyword evidence="7" id="KW-0602">Photosynthesis</keyword>
<dbReference type="Gene3D" id="3.30.70.150">
    <property type="entry name" value="RuBisCO large subunit, N-terminal domain"/>
    <property type="match status" value="1"/>
</dbReference>
<evidence type="ECO:0000313" key="21">
    <source>
        <dbReference type="EMBL" id="TYI76980.1"/>
    </source>
</evidence>
<comment type="catalytic activity">
    <reaction evidence="17">
        <text>D-ribulose 1,5-bisphosphate + O2 = 2-phosphoglycolate + (2R)-3-phosphoglycerate + 2 H(+)</text>
        <dbReference type="Rhea" id="RHEA:36631"/>
        <dbReference type="ChEBI" id="CHEBI:15378"/>
        <dbReference type="ChEBI" id="CHEBI:15379"/>
        <dbReference type="ChEBI" id="CHEBI:57870"/>
        <dbReference type="ChEBI" id="CHEBI:58033"/>
        <dbReference type="ChEBI" id="CHEBI:58272"/>
    </reaction>
</comment>
<keyword evidence="16" id="KW-0120">Carbon dioxide fixation</keyword>
<organism evidence="21 22">
    <name type="scientific">Gossypium mustelinum</name>
    <name type="common">Cotton</name>
    <name type="synonym">Gossypium caicoense</name>
    <dbReference type="NCBI Taxonomy" id="34275"/>
    <lineage>
        <taxon>Eukaryota</taxon>
        <taxon>Viridiplantae</taxon>
        <taxon>Streptophyta</taxon>
        <taxon>Embryophyta</taxon>
        <taxon>Tracheophyta</taxon>
        <taxon>Spermatophyta</taxon>
        <taxon>Magnoliopsida</taxon>
        <taxon>eudicotyledons</taxon>
        <taxon>Gunneridae</taxon>
        <taxon>Pentapetalae</taxon>
        <taxon>rosids</taxon>
        <taxon>malvids</taxon>
        <taxon>Malvales</taxon>
        <taxon>Malvaceae</taxon>
        <taxon>Malvoideae</taxon>
        <taxon>Gossypium</taxon>
    </lineage>
</organism>
<dbReference type="PROSITE" id="PS00157">
    <property type="entry name" value="RUBISCO_LARGE"/>
    <property type="match status" value="1"/>
</dbReference>
<evidence type="ECO:0000256" key="10">
    <source>
        <dbReference type="ARBA" id="ARBA00022723"/>
    </source>
</evidence>
<keyword evidence="14" id="KW-0601">Photorespiration</keyword>
<dbReference type="GO" id="GO:0016984">
    <property type="term" value="F:ribulose-bisphosphate carboxylase activity"/>
    <property type="evidence" value="ECO:0007669"/>
    <property type="project" value="UniProtKB-EC"/>
</dbReference>
<keyword evidence="15" id="KW-0456">Lyase</keyword>
<keyword evidence="9" id="KW-0934">Plastid</keyword>
<evidence type="ECO:0000256" key="12">
    <source>
        <dbReference type="ARBA" id="ARBA00023002"/>
    </source>
</evidence>
<evidence type="ECO:0000256" key="14">
    <source>
        <dbReference type="ARBA" id="ARBA00023238"/>
    </source>
</evidence>
<dbReference type="InterPro" id="IPR036376">
    <property type="entry name" value="RuBisCO_lsu_C_sf"/>
</dbReference>
<keyword evidence="10" id="KW-0479">Metal-binding</keyword>
<dbReference type="InterPro" id="IPR020878">
    <property type="entry name" value="RuBisCo_large_chain_AS"/>
</dbReference>
<evidence type="ECO:0000256" key="9">
    <source>
        <dbReference type="ARBA" id="ARBA00022640"/>
    </source>
</evidence>
<keyword evidence="11" id="KW-0460">Magnesium</keyword>
<keyword evidence="8" id="KW-0113">Calvin cycle</keyword>
<dbReference type="GO" id="GO:0009853">
    <property type="term" value="P:photorespiration"/>
    <property type="evidence" value="ECO:0007669"/>
    <property type="project" value="UniProtKB-KW"/>
</dbReference>
<feature type="non-terminal residue" evidence="21">
    <location>
        <position position="1"/>
    </location>
</feature>
<dbReference type="AlphaFoldDB" id="A0A5D2UK85"/>
<dbReference type="GO" id="GO:0019253">
    <property type="term" value="P:reductive pentose-phosphate cycle"/>
    <property type="evidence" value="ECO:0007669"/>
    <property type="project" value="UniProtKB-KW"/>
</dbReference>
<evidence type="ECO:0000256" key="17">
    <source>
        <dbReference type="ARBA" id="ARBA00048059"/>
    </source>
</evidence>
<evidence type="ECO:0000256" key="5">
    <source>
        <dbReference type="ARBA" id="ARBA00017725"/>
    </source>
</evidence>
<evidence type="ECO:0000256" key="7">
    <source>
        <dbReference type="ARBA" id="ARBA00022531"/>
    </source>
</evidence>
<dbReference type="GO" id="GO:0004497">
    <property type="term" value="F:monooxygenase activity"/>
    <property type="evidence" value="ECO:0007669"/>
    <property type="project" value="UniProtKB-KW"/>
</dbReference>
<evidence type="ECO:0000256" key="1">
    <source>
        <dbReference type="ARBA" id="ARBA00001946"/>
    </source>
</evidence>
<evidence type="ECO:0000256" key="11">
    <source>
        <dbReference type="ARBA" id="ARBA00022842"/>
    </source>
</evidence>
<dbReference type="Pfam" id="PF02788">
    <property type="entry name" value="RuBisCO_large_N"/>
    <property type="match status" value="1"/>
</dbReference>
<evidence type="ECO:0000256" key="16">
    <source>
        <dbReference type="ARBA" id="ARBA00023300"/>
    </source>
</evidence>
<name>A0A5D2UK85_GOSMU</name>
<keyword evidence="22" id="KW-1185">Reference proteome</keyword>
<comment type="catalytic activity">
    <reaction evidence="18">
        <text>2 (2R)-3-phosphoglycerate + 2 H(+) = D-ribulose 1,5-bisphosphate + CO2 + H2O</text>
        <dbReference type="Rhea" id="RHEA:23124"/>
        <dbReference type="ChEBI" id="CHEBI:15377"/>
        <dbReference type="ChEBI" id="CHEBI:15378"/>
        <dbReference type="ChEBI" id="CHEBI:16526"/>
        <dbReference type="ChEBI" id="CHEBI:57870"/>
        <dbReference type="ChEBI" id="CHEBI:58272"/>
        <dbReference type="EC" id="4.1.1.39"/>
    </reaction>
</comment>